<accession>A0A098KXE5</accession>
<dbReference type="GO" id="GO:0009615">
    <property type="term" value="P:response to virus"/>
    <property type="evidence" value="ECO:0007669"/>
    <property type="project" value="UniProtKB-ARBA"/>
</dbReference>
<dbReference type="CDD" id="cd00882">
    <property type="entry name" value="Ras_like_GTPase"/>
    <property type="match status" value="1"/>
</dbReference>
<protein>
    <recommendedName>
        <fullName evidence="5">Interferon-induced protein 44</fullName>
    </recommendedName>
</protein>
<gene>
    <name evidence="6" type="ORF">H671_1g1599</name>
</gene>
<comment type="similarity">
    <text evidence="2">Belongs to the IFI44 family.</text>
</comment>
<dbReference type="PANTHER" id="PTHR14241:SF2">
    <property type="entry name" value="INTERFERON-INDUCED PROTEIN 44-LIKE"/>
    <property type="match status" value="1"/>
</dbReference>
<reference evidence="7" key="1">
    <citation type="journal article" date="2013" name="Nat. Biotechnol.">
        <title>Chinese hamster genome sequenced from sorted chromosomes.</title>
        <authorList>
            <person name="Brinkrolf K."/>
            <person name="Rupp O."/>
            <person name="Laux H."/>
            <person name="Kollin F."/>
            <person name="Ernst W."/>
            <person name="Linke B."/>
            <person name="Kofler R."/>
            <person name="Romand S."/>
            <person name="Hesse F."/>
            <person name="Budach W.E."/>
            <person name="Galosy S."/>
            <person name="Muller D."/>
            <person name="Noll T."/>
            <person name="Wienberg J."/>
            <person name="Jostock T."/>
            <person name="Leonard M."/>
            <person name="Grillari J."/>
            <person name="Tauch A."/>
            <person name="Goesmann A."/>
            <person name="Helk B."/>
            <person name="Mott J.E."/>
            <person name="Puhler A."/>
            <person name="Borth N."/>
        </authorList>
    </citation>
    <scope>NUCLEOTIDE SEQUENCE [LARGE SCALE GENOMIC DNA]</scope>
    <source>
        <strain evidence="7">17A/GY</strain>
    </source>
</reference>
<organism evidence="6 7">
    <name type="scientific">Cricetulus griseus</name>
    <name type="common">Chinese hamster</name>
    <name type="synonym">Cricetulus barabensis griseus</name>
    <dbReference type="NCBI Taxonomy" id="10029"/>
    <lineage>
        <taxon>Eukaryota</taxon>
        <taxon>Metazoa</taxon>
        <taxon>Chordata</taxon>
        <taxon>Craniata</taxon>
        <taxon>Vertebrata</taxon>
        <taxon>Euteleostomi</taxon>
        <taxon>Mammalia</taxon>
        <taxon>Eutheria</taxon>
        <taxon>Euarchontoglires</taxon>
        <taxon>Glires</taxon>
        <taxon>Rodentia</taxon>
        <taxon>Myomorpha</taxon>
        <taxon>Muroidea</taxon>
        <taxon>Cricetidae</taxon>
        <taxon>Cricetinae</taxon>
        <taxon>Cricetulus</taxon>
    </lineage>
</organism>
<dbReference type="EMBL" id="KE663940">
    <property type="protein sequence ID" value="ERE90506.1"/>
    <property type="molecule type" value="Genomic_DNA"/>
</dbReference>
<keyword evidence="3" id="KW-0963">Cytoplasm</keyword>
<comment type="subcellular location">
    <subcellularLocation>
        <location evidence="1">Cytoplasm</location>
    </subcellularLocation>
</comment>
<evidence type="ECO:0000256" key="4">
    <source>
        <dbReference type="ARBA" id="ARBA00055327"/>
    </source>
</evidence>
<dbReference type="FunFam" id="3.40.50.300:FF:001535">
    <property type="entry name" value="Interferon induced protein 44"/>
    <property type="match status" value="1"/>
</dbReference>
<dbReference type="SUPFAM" id="SSF52540">
    <property type="entry name" value="P-loop containing nucleoside triphosphate hydrolases"/>
    <property type="match status" value="2"/>
</dbReference>
<dbReference type="AlphaFoldDB" id="A0A098KXE5"/>
<comment type="function">
    <text evidence="4">This protein aggregates to form microtubular structures.</text>
</comment>
<dbReference type="GO" id="GO:0005737">
    <property type="term" value="C:cytoplasm"/>
    <property type="evidence" value="ECO:0007669"/>
    <property type="project" value="UniProtKB-SubCell"/>
</dbReference>
<evidence type="ECO:0000313" key="7">
    <source>
        <dbReference type="Proteomes" id="UP000030759"/>
    </source>
</evidence>
<dbReference type="InterPro" id="IPR027417">
    <property type="entry name" value="P-loop_NTPase"/>
</dbReference>
<dbReference type="GO" id="GO:0006955">
    <property type="term" value="P:immune response"/>
    <property type="evidence" value="ECO:0007669"/>
    <property type="project" value="TreeGrafter"/>
</dbReference>
<evidence type="ECO:0000256" key="3">
    <source>
        <dbReference type="ARBA" id="ARBA00022490"/>
    </source>
</evidence>
<evidence type="ECO:0000313" key="6">
    <source>
        <dbReference type="EMBL" id="ERE90506.1"/>
    </source>
</evidence>
<dbReference type="Gene3D" id="3.40.50.300">
    <property type="entry name" value="P-loop containing nucleotide triphosphate hydrolases"/>
    <property type="match status" value="2"/>
</dbReference>
<name>A0A098KXE5_CRIGR</name>
<evidence type="ECO:0000256" key="1">
    <source>
        <dbReference type="ARBA" id="ARBA00004496"/>
    </source>
</evidence>
<sequence length="893" mass="101325">MEVTTRLTWIQERVLGKLLGNTSLTLLYKSGAHGLHALDMIQRCSHQGSTMTVFHLKQDVVGIFMLEHFPVLHSKKPSTCVLFAFKENTSTGTSALFLNAQVEINTTELKFFSSDDMWLTVNLKKNKLHLSGEVIKELELNLKCFSEYLECEIFRVDGVKNDPGFIKKMLTAKQHRRRFLSALRAYRPSGDLVSEVRILLVGPVGSGKSSFFNSVKSAFYGHFTRQAVMGSDETSITKQYRTYSVKNGEGGKTLPFILCDSMGLDEREEAGLCLDDILHILKGFVPDRYQFDPCKPIKPRHLAYNTSPPLKDRIHCVAYVLNINSVNSLSDKMVAKLKRIQRDVIDCGIGQVVLLTNVDNCDEVLDDNFTNMTESTTSQSQVKKVQNMLTIPVSNILMVSNYTSEQSMHPIRDILIFAALRQMLRAADDSLEDLPLENRLSSMAMRTRLTWLQEKCLQNYFGEKRFCLLYKASVQKFCKQDLFWKCWDNGPTMVVLYSENCVVGAYLQEGFQKREMSITLFALQETEVSACLIGPYLPALLFYDRQAFDCIPCFYIVLDEKNVTISSEICEKLGLPPECSPMDILDCETFRCEEFLDEKKRRDIAVIQNNLLQTLRTYKPYGDLVPQARILLLGPTGAGKSSFVNSVKSVFRGSITHQALVGCDVNGVSDKFRTYPVTYGSDGFPLPFVLCDSMGLSQKAGLHVDDIDFILKGHIPDRYQFNSMKPITSNHPNYIHDSLLKDKIHCVVFVFDINSVEQLSYGLVTKIKRIRRTLIRCGVLHVALLTHADSLDLITKGDLIDIYSCKPLKLKLEAVHRDFGFAFSDILVVSNYVSEWHLDPVKDRLILLALRQILNTANDFLEDLPLDNQVSERTYSQVLRKNKKQENSSYSNN</sequence>
<proteinExistence type="inferred from homology"/>
<evidence type="ECO:0000256" key="5">
    <source>
        <dbReference type="ARBA" id="ARBA00073671"/>
    </source>
</evidence>
<dbReference type="Proteomes" id="UP000030759">
    <property type="component" value="Unassembled WGS sequence"/>
</dbReference>
<dbReference type="PANTHER" id="PTHR14241">
    <property type="entry name" value="INTERFERON-INDUCED PROTEIN 44"/>
    <property type="match status" value="1"/>
</dbReference>
<evidence type="ECO:0000256" key="2">
    <source>
        <dbReference type="ARBA" id="ARBA00009243"/>
    </source>
</evidence>